<dbReference type="Pfam" id="PF06812">
    <property type="entry name" value="ImpA_N"/>
    <property type="match status" value="1"/>
</dbReference>
<organism evidence="2 5">
    <name type="scientific">Gilliamella apicola</name>
    <dbReference type="NCBI Taxonomy" id="1196095"/>
    <lineage>
        <taxon>Bacteria</taxon>
        <taxon>Pseudomonadati</taxon>
        <taxon>Pseudomonadota</taxon>
        <taxon>Gammaproteobacteria</taxon>
        <taxon>Orbales</taxon>
        <taxon>Orbaceae</taxon>
        <taxon>Gilliamella</taxon>
    </lineage>
</organism>
<dbReference type="EMBL" id="NART01000045">
    <property type="protein sequence ID" value="OTQ09331.1"/>
    <property type="molecule type" value="Genomic_DNA"/>
</dbReference>
<evidence type="ECO:0000313" key="5">
    <source>
        <dbReference type="Proteomes" id="UP000194977"/>
    </source>
</evidence>
<dbReference type="Proteomes" id="UP000194977">
    <property type="component" value="Unassembled WGS sequence"/>
</dbReference>
<evidence type="ECO:0000313" key="3">
    <source>
        <dbReference type="EMBL" id="OTQ09331.1"/>
    </source>
</evidence>
<comment type="caution">
    <text evidence="2">The sequence shown here is derived from an EMBL/GenBank/DDBJ whole genome shotgun (WGS) entry which is preliminary data.</text>
</comment>
<name>A0A242NIY6_9GAMM</name>
<evidence type="ECO:0000313" key="4">
    <source>
        <dbReference type="Proteomes" id="UP000194800"/>
    </source>
</evidence>
<dbReference type="EMBL" id="NARP01000010">
    <property type="protein sequence ID" value="OTQ00279.1"/>
    <property type="molecule type" value="Genomic_DNA"/>
</dbReference>
<proteinExistence type="predicted"/>
<reference evidence="4 5" key="1">
    <citation type="submission" date="2017-03" db="EMBL/GenBank/DDBJ databases">
        <title>Comparative genomics of honeybee gut symbionts reveal geographically distinct and subgroup specific antibiotic resistance.</title>
        <authorList>
            <person name="Ludvigsen J."/>
            <person name="Porcellato D."/>
            <person name="Labee-Lund T.M."/>
            <person name="Amdam G.V."/>
            <person name="Rudi K."/>
        </authorList>
    </citation>
    <scope>NUCLEOTIDE SEQUENCE [LARGE SCALE GENOMIC DNA]</scope>
    <source>
        <strain evidence="2 5">A-7-12</strain>
        <strain evidence="3 4">A-9-12</strain>
    </source>
</reference>
<dbReference type="InterPro" id="IPR010657">
    <property type="entry name" value="ImpA_N"/>
</dbReference>
<dbReference type="AlphaFoldDB" id="A0A242NIY6"/>
<dbReference type="PANTHER" id="PTHR37024">
    <property type="entry name" value="TYPE VI SECRETION SYSTEM DUF2094 AND IMPA-RELATED DOMAIN PROTEIN"/>
    <property type="match status" value="1"/>
</dbReference>
<dbReference type="OrthoDB" id="1522895at2"/>
<dbReference type="SUPFAM" id="SSF48371">
    <property type="entry name" value="ARM repeat"/>
    <property type="match status" value="1"/>
</dbReference>
<sequence length="534" mass="61037">MFSQLLSRFTGTDDQSKLIQKLNQTWSDWLQPITPDKPTGEDLTYHDTFQDIKEQIAKISGIDYSFVIVESESLLKRSSKDIRVATYYCLARLYQDGVEGFADGLEILAGLLDKFGPLIYPSRPNIRKNAIEWLTNARFIDQLTQLQPISDEYLSRIIAALSQIDSNCQKLFTTETSNQSTTPPDLSALVHFFGNIAKQPIKTQNEEQPSQTTINTISSPEVQQSNVEIKISSQRDLLDQARKMAAFLRENPEGYLAAGRFLRVIRWDMILDLPPVDAKGKTRLPAPRAELKQNINRLILQKQWSTLFERVENAFMESANHFWLDLQRASVLALKKMGEPYQSWADIYLTDIGLMLERLNGIENLHFDNGMPFADDETLSWIASDARIHHLGEGDSLEPIAVSGENDWAEIEKQALELANTESLEYAFQWIQSLPSLHSPKQQYLLQYTQARVAEQLGRQDIALTLLIGLNNQQQSMTLLQWEPELLFDIKRSLLKLIKQKNSQKDNNKNFGEKIEELQHELMQLNPARALSVI</sequence>
<feature type="domain" description="ImpA N-terminal" evidence="1">
    <location>
        <begin position="30"/>
        <end position="135"/>
    </location>
</feature>
<dbReference type="InterPro" id="IPR017739">
    <property type="entry name" value="T6SS-assoc_VCA0119"/>
</dbReference>
<evidence type="ECO:0000259" key="1">
    <source>
        <dbReference type="Pfam" id="PF06812"/>
    </source>
</evidence>
<dbReference type="Pfam" id="PF16989">
    <property type="entry name" value="T6SS_VasJ"/>
    <property type="match status" value="1"/>
</dbReference>
<keyword evidence="4" id="KW-1185">Reference proteome</keyword>
<dbReference type="Proteomes" id="UP000194800">
    <property type="component" value="Unassembled WGS sequence"/>
</dbReference>
<accession>A0A242NIY6</accession>
<protein>
    <submittedName>
        <fullName evidence="2">Type VI secretion system ImpA domain-containing protein</fullName>
    </submittedName>
</protein>
<dbReference type="NCBIfam" id="TIGR03362">
    <property type="entry name" value="VI_chp_7"/>
    <property type="match status" value="1"/>
</dbReference>
<gene>
    <name evidence="3" type="ORF">B6C91_09530</name>
    <name evidence="2" type="ORF">B6D08_05090</name>
</gene>
<evidence type="ECO:0000313" key="2">
    <source>
        <dbReference type="EMBL" id="OTQ00279.1"/>
    </source>
</evidence>
<dbReference type="RefSeq" id="WP_086272192.1">
    <property type="nucleotide sequence ID" value="NZ_MZNE01000045.1"/>
</dbReference>
<dbReference type="PANTHER" id="PTHR37024:SF5">
    <property type="entry name" value="IMPA N-TERMINAL DOMAIN-CONTAINING PROTEIN"/>
    <property type="match status" value="1"/>
</dbReference>
<dbReference type="InterPro" id="IPR016024">
    <property type="entry name" value="ARM-type_fold"/>
</dbReference>